<keyword evidence="3" id="KW-1185">Reference proteome</keyword>
<accession>A0ABQ4Q4Q6</accession>
<dbReference type="EMBL" id="BPMK01000009">
    <property type="protein sequence ID" value="GIZ52173.1"/>
    <property type="molecule type" value="Genomic_DNA"/>
</dbReference>
<name>A0ABQ4Q4Q6_9BURK</name>
<feature type="signal peptide" evidence="1">
    <location>
        <begin position="1"/>
        <end position="24"/>
    </location>
</feature>
<proteinExistence type="predicted"/>
<reference evidence="2 3" key="1">
    <citation type="journal article" date="2022" name="Int. J. Syst. Evol. Microbiol.">
        <title>Noviherbaspirillum aridicola sp. nov., isolated from an arid soil in Pakistan.</title>
        <authorList>
            <person name="Khan I.U."/>
            <person name="Saqib M."/>
            <person name="Amin A."/>
            <person name="Hussain F."/>
            <person name="Li L."/>
            <person name="Liu Y.H."/>
            <person name="Fang B.Z."/>
            <person name="Ahmed I."/>
            <person name="Li W.J."/>
        </authorList>
    </citation>
    <scope>NUCLEOTIDE SEQUENCE [LARGE SCALE GENOMIC DNA]</scope>
    <source>
        <strain evidence="2 3">NCCP-691</strain>
    </source>
</reference>
<evidence type="ECO:0008006" key="4">
    <source>
        <dbReference type="Google" id="ProtNLM"/>
    </source>
</evidence>
<evidence type="ECO:0000313" key="3">
    <source>
        <dbReference type="Proteomes" id="UP000887222"/>
    </source>
</evidence>
<dbReference type="RefSeq" id="WP_373870353.1">
    <property type="nucleotide sequence ID" value="NZ_BPMK01000009.1"/>
</dbReference>
<evidence type="ECO:0000256" key="1">
    <source>
        <dbReference type="SAM" id="SignalP"/>
    </source>
</evidence>
<keyword evidence="1" id="KW-0732">Signal</keyword>
<organism evidence="2 3">
    <name type="scientific">Noviherbaspirillum aridicola</name>
    <dbReference type="NCBI Taxonomy" id="2849687"/>
    <lineage>
        <taxon>Bacteria</taxon>
        <taxon>Pseudomonadati</taxon>
        <taxon>Pseudomonadota</taxon>
        <taxon>Betaproteobacteria</taxon>
        <taxon>Burkholderiales</taxon>
        <taxon>Oxalobacteraceae</taxon>
        <taxon>Noviherbaspirillum</taxon>
    </lineage>
</organism>
<feature type="chain" id="PRO_5046537112" description="Membrane lipoprotein, cell wall extensin motif" evidence="1">
    <location>
        <begin position="25"/>
        <end position="108"/>
    </location>
</feature>
<protein>
    <recommendedName>
        <fullName evidence="4">Membrane lipoprotein, cell wall extensin motif</fullName>
    </recommendedName>
</protein>
<gene>
    <name evidence="2" type="ORF">NCCP691_21870</name>
</gene>
<comment type="caution">
    <text evidence="2">The sequence shown here is derived from an EMBL/GenBank/DDBJ whole genome shotgun (WGS) entry which is preliminary data.</text>
</comment>
<sequence length="108" mass="12417">MMKPFRMTLLLPVLLLALPAAVQADPWKDESGHGKGRKHDRREYKEEYWDGNCKVERKFEKNGEYKEERKCKPVRHGYYEAAPVHVPAPAPVVVEPGITIHGTVRIPQ</sequence>
<dbReference type="Proteomes" id="UP000887222">
    <property type="component" value="Unassembled WGS sequence"/>
</dbReference>
<evidence type="ECO:0000313" key="2">
    <source>
        <dbReference type="EMBL" id="GIZ52173.1"/>
    </source>
</evidence>